<evidence type="ECO:0000256" key="1">
    <source>
        <dbReference type="ARBA" id="ARBA00000382"/>
    </source>
</evidence>
<evidence type="ECO:0000259" key="9">
    <source>
        <dbReference type="Pfam" id="PF17652"/>
    </source>
</evidence>
<name>A0A6P6RVE9_9EIME</name>
<evidence type="ECO:0000313" key="10">
    <source>
        <dbReference type="Proteomes" id="UP000515125"/>
    </source>
</evidence>
<evidence type="ECO:0000256" key="4">
    <source>
        <dbReference type="ARBA" id="ARBA00022801"/>
    </source>
</evidence>
<dbReference type="PANTHER" id="PTHR31983:SF0">
    <property type="entry name" value="GLUCAN ENDO-1,3-BETA-D-GLUCOSIDASE 2"/>
    <property type="match status" value="1"/>
</dbReference>
<dbReference type="PROSITE" id="PS52008">
    <property type="entry name" value="GH81"/>
    <property type="match status" value="1"/>
</dbReference>
<feature type="domain" description="Glycosyl hydrolase family 81 C-terminal" evidence="9">
    <location>
        <begin position="44"/>
        <end position="283"/>
    </location>
</feature>
<keyword evidence="10" id="KW-1185">Reference proteome</keyword>
<sequence>MYGSVVCACGFDEIPGGLADDGVSQNGDPRAILSLGNLCPALRDSSVEGGAGFYEGTQALFGYIIHMAAVVAHFEPEWLNTRLRILMPTGIAKPKIHYLILNLILNIAAPDFLGPYSDPLVRKALQRGFTPYRHKDWWYMNSYDSGMHYVDSKGPYSVSPSETTFAYWAIAQYGKVTKDMSLHRWGAVLAGTELYAGNAFFRVKEWNSIYPHALRYLGALGRVHESGASFETIEGVEPYMVFTRQVLPITPLSVELLESGWSLFVQKLWQHSCTKDMTKCIEDFGDIALAHINVFTMKWTQGLLKTKTPGTVNKHVLSTNHILRVHLLHSWLIGLSYSCIQPEETDEPEGEEQLKREIVHATKQVTRVDCFQRKQFQCGPFTLSNGIFFAAISQAAGGAQGILEAEEGNGRFRVY</sequence>
<gene>
    <name evidence="11" type="primary">LOC34621355</name>
</gene>
<proteinExistence type="inferred from homology"/>
<reference evidence="11" key="1">
    <citation type="submission" date="2025-08" db="UniProtKB">
        <authorList>
            <consortium name="RefSeq"/>
        </authorList>
    </citation>
    <scope>IDENTIFICATION</scope>
</reference>
<dbReference type="EC" id="3.2.1.39" evidence="3"/>
<dbReference type="GO" id="GO:0000272">
    <property type="term" value="P:polysaccharide catabolic process"/>
    <property type="evidence" value="ECO:0007669"/>
    <property type="project" value="UniProtKB-KW"/>
</dbReference>
<dbReference type="GO" id="GO:0042973">
    <property type="term" value="F:glucan endo-1,3-beta-D-glucosidase activity"/>
    <property type="evidence" value="ECO:0007669"/>
    <property type="project" value="UniProtKB-EC"/>
</dbReference>
<evidence type="ECO:0000256" key="7">
    <source>
        <dbReference type="ARBA" id="ARBA00023316"/>
    </source>
</evidence>
<evidence type="ECO:0000313" key="11">
    <source>
        <dbReference type="RefSeq" id="XP_026191447.1"/>
    </source>
</evidence>
<dbReference type="Pfam" id="PF17652">
    <property type="entry name" value="Glyco_hydro81C"/>
    <property type="match status" value="1"/>
</dbReference>
<comment type="catalytic activity">
    <reaction evidence="1">
        <text>Hydrolysis of (1-&gt;3)-beta-D-glucosidic linkages in (1-&gt;3)-beta-D-glucans.</text>
        <dbReference type="EC" id="3.2.1.39"/>
    </reaction>
</comment>
<keyword evidence="5" id="KW-0119">Carbohydrate metabolism</keyword>
<keyword evidence="6" id="KW-0326">Glycosidase</keyword>
<dbReference type="OrthoDB" id="328639at2759"/>
<dbReference type="RefSeq" id="XP_026191447.1">
    <property type="nucleotide sequence ID" value="XM_026335662.1"/>
</dbReference>
<keyword evidence="4" id="KW-0378">Hydrolase</keyword>
<evidence type="ECO:0000256" key="3">
    <source>
        <dbReference type="ARBA" id="ARBA00012780"/>
    </source>
</evidence>
<dbReference type="AlphaFoldDB" id="A0A6P6RVE9"/>
<accession>A0A6P6RVE9</accession>
<evidence type="ECO:0000256" key="5">
    <source>
        <dbReference type="ARBA" id="ARBA00023277"/>
    </source>
</evidence>
<dbReference type="InterPro" id="IPR040720">
    <property type="entry name" value="GH81_C"/>
</dbReference>
<keyword evidence="7" id="KW-0961">Cell wall biogenesis/degradation</keyword>
<keyword evidence="8" id="KW-0624">Polysaccharide degradation</keyword>
<evidence type="ECO:0000256" key="8">
    <source>
        <dbReference type="ARBA" id="ARBA00023326"/>
    </source>
</evidence>
<organism evidence="10 11">
    <name type="scientific">Cyclospora cayetanensis</name>
    <dbReference type="NCBI Taxonomy" id="88456"/>
    <lineage>
        <taxon>Eukaryota</taxon>
        <taxon>Sar</taxon>
        <taxon>Alveolata</taxon>
        <taxon>Apicomplexa</taxon>
        <taxon>Conoidasida</taxon>
        <taxon>Coccidia</taxon>
        <taxon>Eucoccidiorida</taxon>
        <taxon>Eimeriorina</taxon>
        <taxon>Eimeriidae</taxon>
        <taxon>Cyclospora</taxon>
    </lineage>
</organism>
<dbReference type="GeneID" id="34621355"/>
<protein>
    <recommendedName>
        <fullName evidence="3">glucan endo-1,3-beta-D-glucosidase</fullName>
        <ecNumber evidence="3">3.2.1.39</ecNumber>
    </recommendedName>
</protein>
<evidence type="ECO:0000256" key="6">
    <source>
        <dbReference type="ARBA" id="ARBA00023295"/>
    </source>
</evidence>
<dbReference type="InterPro" id="IPR005200">
    <property type="entry name" value="Endo-beta-glucanase"/>
</dbReference>
<comment type="similarity">
    <text evidence="2">Belongs to the glycosyl hydrolase 81 family.</text>
</comment>
<dbReference type="GO" id="GO:0071555">
    <property type="term" value="P:cell wall organization"/>
    <property type="evidence" value="ECO:0007669"/>
    <property type="project" value="UniProtKB-KW"/>
</dbReference>
<dbReference type="Proteomes" id="UP000515125">
    <property type="component" value="Unplaced"/>
</dbReference>
<dbReference type="PANTHER" id="PTHR31983">
    <property type="entry name" value="ENDO-1,3(4)-BETA-GLUCANASE 1"/>
    <property type="match status" value="1"/>
</dbReference>
<evidence type="ECO:0000256" key="2">
    <source>
        <dbReference type="ARBA" id="ARBA00010730"/>
    </source>
</evidence>
<dbReference type="GO" id="GO:0052861">
    <property type="term" value="F:endo-1,3(4)-beta-glucanase activity"/>
    <property type="evidence" value="ECO:0007669"/>
    <property type="project" value="InterPro"/>
</dbReference>